<organism evidence="3 4">
    <name type="scientific">Candidatus Protofrankia datiscae</name>
    <dbReference type="NCBI Taxonomy" id="2716812"/>
    <lineage>
        <taxon>Bacteria</taxon>
        <taxon>Bacillati</taxon>
        <taxon>Actinomycetota</taxon>
        <taxon>Actinomycetes</taxon>
        <taxon>Frankiales</taxon>
        <taxon>Frankiaceae</taxon>
        <taxon>Protofrankia</taxon>
    </lineage>
</organism>
<feature type="compositionally biased region" description="Low complexity" evidence="1">
    <location>
        <begin position="12"/>
        <end position="32"/>
    </location>
</feature>
<evidence type="ECO:0000256" key="1">
    <source>
        <dbReference type="SAM" id="MobiDB-lite"/>
    </source>
</evidence>
<dbReference type="Proteomes" id="UP000001549">
    <property type="component" value="Chromosome"/>
</dbReference>
<feature type="region of interest" description="Disordered" evidence="1">
    <location>
        <begin position="1"/>
        <end position="37"/>
    </location>
</feature>
<dbReference type="EMBL" id="CP002801">
    <property type="protein sequence ID" value="AEH08399.1"/>
    <property type="molecule type" value="Genomic_DNA"/>
</dbReference>
<reference evidence="3 4" key="1">
    <citation type="submission" date="2011-05" db="EMBL/GenBank/DDBJ databases">
        <title>Complete sequence of chromosome of Frankia symbiont of Datisca glomerata.</title>
        <authorList>
            <consortium name="US DOE Joint Genome Institute"/>
            <person name="Lucas S."/>
            <person name="Han J."/>
            <person name="Lapidus A."/>
            <person name="Cheng J.-F."/>
            <person name="Goodwin L."/>
            <person name="Pitluck S."/>
            <person name="Peters L."/>
            <person name="Mikhailova N."/>
            <person name="Chertkov O."/>
            <person name="Teshima H."/>
            <person name="Han C."/>
            <person name="Tapia R."/>
            <person name="Land M."/>
            <person name="Hauser L."/>
            <person name="Kyrpides N."/>
            <person name="Ivanova N."/>
            <person name="Pagani I."/>
            <person name="Berry A."/>
            <person name="Pawlowski K."/>
            <person name="Persson T."/>
            <person name="Vanden Heuvel B."/>
            <person name="Benson D."/>
            <person name="Woyke T."/>
        </authorList>
    </citation>
    <scope>NUCLEOTIDE SEQUENCE [LARGE SCALE GENOMIC DNA]</scope>
    <source>
        <strain evidence="4">4085684</strain>
    </source>
</reference>
<evidence type="ECO:0000313" key="4">
    <source>
        <dbReference type="Proteomes" id="UP000001549"/>
    </source>
</evidence>
<evidence type="ECO:0000259" key="2">
    <source>
        <dbReference type="Pfam" id="PF09995"/>
    </source>
</evidence>
<dbReference type="KEGG" id="fsy:FsymDg_0890"/>
<accession>F8AX50</accession>
<dbReference type="HOGENOM" id="CLU_059206_0_0_11"/>
<dbReference type="AlphaFoldDB" id="F8AX50"/>
<sequence>MADAGGATSVNSATDTDSTSGTTDSTDSMAASPGPDVGLFGPSSMTWRVRSDPSMIIAGIRALLLQGVHPLAMAGVAQHSAYRADPWGRLLRTATYVETITYGTTEQARHAAERVRHVHAGIRGIEPTSGRPYRAADPELLLWVHASEVESFLTTARRCGLRLTDSQADAYFAEQVRAAELIGIPAEDVPDSRAAVARYFARMRPHLRVTSQSHEMISFILRPPMPRWVSRTTPARPAWSALSAIAVGMLPGWARRLYGLPDTPLLDAAACLGARATRTALLALPRRLRQVPGSGDATARRARTRTARPVPDARMIPRDAPRRLVMTPPRQRTEEDPLPPQTRRLPAHLTVAPGR</sequence>
<keyword evidence="4" id="KW-1185">Reference proteome</keyword>
<feature type="domain" description="ER-bound oxygenase mpaB/mpaB'/Rubber oxygenase catalytic" evidence="2">
    <location>
        <begin position="47"/>
        <end position="274"/>
    </location>
</feature>
<feature type="region of interest" description="Disordered" evidence="1">
    <location>
        <begin position="292"/>
        <end position="355"/>
    </location>
</feature>
<dbReference type="eggNOG" id="COG3662">
    <property type="taxonomic scope" value="Bacteria"/>
</dbReference>
<dbReference type="PANTHER" id="PTHR36151:SF3">
    <property type="entry name" value="ER-BOUND OXYGENASE MPAB_MPAB'_RUBBER OXYGENASE CATALYTIC DOMAIN-CONTAINING PROTEIN"/>
    <property type="match status" value="1"/>
</dbReference>
<dbReference type="InterPro" id="IPR018713">
    <property type="entry name" value="MPAB/Lcp_cat_dom"/>
</dbReference>
<proteinExistence type="predicted"/>
<dbReference type="Pfam" id="PF09995">
    <property type="entry name" value="MPAB_Lcp_cat"/>
    <property type="match status" value="1"/>
</dbReference>
<dbReference type="GO" id="GO:0016491">
    <property type="term" value="F:oxidoreductase activity"/>
    <property type="evidence" value="ECO:0007669"/>
    <property type="project" value="InterPro"/>
</dbReference>
<name>F8AX50_9ACTN</name>
<protein>
    <recommendedName>
        <fullName evidence="2">ER-bound oxygenase mpaB/mpaB'/Rubber oxygenase catalytic domain-containing protein</fullName>
    </recommendedName>
</protein>
<gene>
    <name evidence="3" type="ordered locus">FsymDg_0890</name>
</gene>
<evidence type="ECO:0000313" key="3">
    <source>
        <dbReference type="EMBL" id="AEH08399.1"/>
    </source>
</evidence>
<dbReference type="PANTHER" id="PTHR36151">
    <property type="entry name" value="BLR2777 PROTEIN"/>
    <property type="match status" value="1"/>
</dbReference>
<dbReference type="STRING" id="656024.FsymDg_0890"/>